<name>A0A915J611_ROMCU</name>
<evidence type="ECO:0000313" key="2">
    <source>
        <dbReference type="WBParaSite" id="nRc.2.0.1.t21570-RA"/>
    </source>
</evidence>
<protein>
    <submittedName>
        <fullName evidence="2">Uncharacterized protein</fullName>
    </submittedName>
</protein>
<evidence type="ECO:0000313" key="1">
    <source>
        <dbReference type="Proteomes" id="UP000887565"/>
    </source>
</evidence>
<proteinExistence type="predicted"/>
<dbReference type="AlphaFoldDB" id="A0A915J611"/>
<sequence>MLAAVLKSALAEILQWAFGLDMTINVYDYHLTRRIMWHMTTPRHYADFSLYASKWKFLLVEELMAMKSTEANQTQQWVI</sequence>
<accession>A0A915J611</accession>
<keyword evidence="1" id="KW-1185">Reference proteome</keyword>
<organism evidence="1 2">
    <name type="scientific">Romanomermis culicivorax</name>
    <name type="common">Nematode worm</name>
    <dbReference type="NCBI Taxonomy" id="13658"/>
    <lineage>
        <taxon>Eukaryota</taxon>
        <taxon>Metazoa</taxon>
        <taxon>Ecdysozoa</taxon>
        <taxon>Nematoda</taxon>
        <taxon>Enoplea</taxon>
        <taxon>Dorylaimia</taxon>
        <taxon>Mermithida</taxon>
        <taxon>Mermithoidea</taxon>
        <taxon>Mermithidae</taxon>
        <taxon>Romanomermis</taxon>
    </lineage>
</organism>
<dbReference type="WBParaSite" id="nRc.2.0.1.t21570-RA">
    <property type="protein sequence ID" value="nRc.2.0.1.t21570-RA"/>
    <property type="gene ID" value="nRc.2.0.1.g21570"/>
</dbReference>
<reference evidence="2" key="1">
    <citation type="submission" date="2022-11" db="UniProtKB">
        <authorList>
            <consortium name="WormBaseParasite"/>
        </authorList>
    </citation>
    <scope>IDENTIFICATION</scope>
</reference>
<dbReference type="Proteomes" id="UP000887565">
    <property type="component" value="Unplaced"/>
</dbReference>